<sequence>MYGIINPAQYAKKNGLLRNKGIRAAIGVSVAVVLLIAGFIVYRLIMRKKKGMQSFPPICLGTSCSHISLPVNKCHFTFFLISKVSGCSLFCPSH</sequence>
<keyword evidence="3" id="KW-1185">Reference proteome</keyword>
<feature type="transmembrane region" description="Helical" evidence="1">
    <location>
        <begin position="22"/>
        <end position="45"/>
    </location>
</feature>
<organism evidence="2 3">
    <name type="scientific">Quercus suber</name>
    <name type="common">Cork oak</name>
    <dbReference type="NCBI Taxonomy" id="58331"/>
    <lineage>
        <taxon>Eukaryota</taxon>
        <taxon>Viridiplantae</taxon>
        <taxon>Streptophyta</taxon>
        <taxon>Embryophyta</taxon>
        <taxon>Tracheophyta</taxon>
        <taxon>Spermatophyta</taxon>
        <taxon>Magnoliopsida</taxon>
        <taxon>eudicotyledons</taxon>
        <taxon>Gunneridae</taxon>
        <taxon>Pentapetalae</taxon>
        <taxon>rosids</taxon>
        <taxon>fabids</taxon>
        <taxon>Fagales</taxon>
        <taxon>Fagaceae</taxon>
        <taxon>Quercus</taxon>
    </lineage>
</organism>
<gene>
    <name evidence="2" type="ORF">CFP56_039842</name>
</gene>
<name>A0AAW0LKQ5_QUESU</name>
<dbReference type="AlphaFoldDB" id="A0AAW0LKQ5"/>
<proteinExistence type="predicted"/>
<keyword evidence="1" id="KW-1133">Transmembrane helix</keyword>
<keyword evidence="1" id="KW-0472">Membrane</keyword>
<keyword evidence="1" id="KW-0812">Transmembrane</keyword>
<evidence type="ECO:0000256" key="1">
    <source>
        <dbReference type="SAM" id="Phobius"/>
    </source>
</evidence>
<dbReference type="EMBL" id="PKMF04000078">
    <property type="protein sequence ID" value="KAK7852185.1"/>
    <property type="molecule type" value="Genomic_DNA"/>
</dbReference>
<comment type="caution">
    <text evidence="2">The sequence shown here is derived from an EMBL/GenBank/DDBJ whole genome shotgun (WGS) entry which is preliminary data.</text>
</comment>
<evidence type="ECO:0000313" key="3">
    <source>
        <dbReference type="Proteomes" id="UP000237347"/>
    </source>
</evidence>
<dbReference type="Proteomes" id="UP000237347">
    <property type="component" value="Unassembled WGS sequence"/>
</dbReference>
<accession>A0AAW0LKQ5</accession>
<reference evidence="2 3" key="1">
    <citation type="journal article" date="2018" name="Sci. Data">
        <title>The draft genome sequence of cork oak.</title>
        <authorList>
            <person name="Ramos A.M."/>
            <person name="Usie A."/>
            <person name="Barbosa P."/>
            <person name="Barros P.M."/>
            <person name="Capote T."/>
            <person name="Chaves I."/>
            <person name="Simoes F."/>
            <person name="Abreu I."/>
            <person name="Carrasquinho I."/>
            <person name="Faro C."/>
            <person name="Guimaraes J.B."/>
            <person name="Mendonca D."/>
            <person name="Nobrega F."/>
            <person name="Rodrigues L."/>
            <person name="Saibo N.J.M."/>
            <person name="Varela M.C."/>
            <person name="Egas C."/>
            <person name="Matos J."/>
            <person name="Miguel C.M."/>
            <person name="Oliveira M.M."/>
            <person name="Ricardo C.P."/>
            <person name="Goncalves S."/>
        </authorList>
    </citation>
    <scope>NUCLEOTIDE SEQUENCE [LARGE SCALE GENOMIC DNA]</scope>
    <source>
        <strain evidence="3">cv. HL8</strain>
    </source>
</reference>
<evidence type="ECO:0000313" key="2">
    <source>
        <dbReference type="EMBL" id="KAK7852185.1"/>
    </source>
</evidence>
<protein>
    <submittedName>
        <fullName evidence="2">Uncharacterized protein</fullName>
    </submittedName>
</protein>